<reference evidence="2" key="1">
    <citation type="journal article" date="2015" name="Nat. Genet.">
        <title>The genome and transcriptome of the zoonotic hookworm Ancylostoma ceylanicum identify infection-specific gene families.</title>
        <authorList>
            <person name="Schwarz E.M."/>
            <person name="Hu Y."/>
            <person name="Antoshechkin I."/>
            <person name="Miller M.M."/>
            <person name="Sternberg P.W."/>
            <person name="Aroian R.V."/>
        </authorList>
    </citation>
    <scope>NUCLEOTIDE SEQUENCE</scope>
    <source>
        <strain evidence="2">HY135</strain>
    </source>
</reference>
<dbReference type="EMBL" id="JARK01001665">
    <property type="protein sequence ID" value="EYB83793.1"/>
    <property type="molecule type" value="Genomic_DNA"/>
</dbReference>
<comment type="caution">
    <text evidence="1">The sequence shown here is derived from an EMBL/GenBank/DDBJ whole genome shotgun (WGS) entry which is preliminary data.</text>
</comment>
<name>A0A016RZK1_9BILA</name>
<protein>
    <recommendedName>
        <fullName evidence="3">Endonuclease/exonuclease/phosphatase domain-containing protein</fullName>
    </recommendedName>
</protein>
<dbReference type="InterPro" id="IPR036691">
    <property type="entry name" value="Endo/exonu/phosph_ase_sf"/>
</dbReference>
<dbReference type="Proteomes" id="UP000024635">
    <property type="component" value="Unassembled WGS sequence"/>
</dbReference>
<dbReference type="OrthoDB" id="418748at2759"/>
<evidence type="ECO:0000313" key="1">
    <source>
        <dbReference type="EMBL" id="EYB83793.1"/>
    </source>
</evidence>
<evidence type="ECO:0008006" key="3">
    <source>
        <dbReference type="Google" id="ProtNLM"/>
    </source>
</evidence>
<sequence length="214" mass="23653">MSATGLSDGPAEEHPTSDQMVYDVKWIQEEGYGVHGNRCALAGPGECGKYARVLDASRTAASWGKQAGYELNVAKTRIATSNVGTLTGLLHELAAALQRRRIDLCAVQETRWSGSKSTNIGSGFRIVYNGRSGTRSDVGVIVLERFRDSISGVNRFDDRFMKIVIVTLERRKHFFSEYAPQTGCTDQTKNEFWTLIDEKTAAVPQNTRSSLRIT</sequence>
<gene>
    <name evidence="1" type="primary">Acey_s0329.g2669</name>
    <name evidence="1" type="ORF">Y032_0329g2669</name>
</gene>
<evidence type="ECO:0000313" key="2">
    <source>
        <dbReference type="Proteomes" id="UP000024635"/>
    </source>
</evidence>
<dbReference type="Gene3D" id="3.60.10.10">
    <property type="entry name" value="Endonuclease/exonuclease/phosphatase"/>
    <property type="match status" value="1"/>
</dbReference>
<organism evidence="1 2">
    <name type="scientific">Ancylostoma ceylanicum</name>
    <dbReference type="NCBI Taxonomy" id="53326"/>
    <lineage>
        <taxon>Eukaryota</taxon>
        <taxon>Metazoa</taxon>
        <taxon>Ecdysozoa</taxon>
        <taxon>Nematoda</taxon>
        <taxon>Chromadorea</taxon>
        <taxon>Rhabditida</taxon>
        <taxon>Rhabditina</taxon>
        <taxon>Rhabditomorpha</taxon>
        <taxon>Strongyloidea</taxon>
        <taxon>Ancylostomatidae</taxon>
        <taxon>Ancylostomatinae</taxon>
        <taxon>Ancylostoma</taxon>
    </lineage>
</organism>
<dbReference type="AlphaFoldDB" id="A0A016RZK1"/>
<dbReference type="SUPFAM" id="SSF56219">
    <property type="entry name" value="DNase I-like"/>
    <property type="match status" value="1"/>
</dbReference>
<accession>A0A016RZK1</accession>
<keyword evidence="2" id="KW-1185">Reference proteome</keyword>
<proteinExistence type="predicted"/>